<evidence type="ECO:0000256" key="1">
    <source>
        <dbReference type="ARBA" id="ARBA00010088"/>
    </source>
</evidence>
<reference evidence="8 9" key="1">
    <citation type="submission" date="2018-08" db="EMBL/GenBank/DDBJ databases">
        <title>Cellulomonas rhizosphaerae sp. nov., a novel actinomycete isolated from soil.</title>
        <authorList>
            <person name="Tian Y."/>
        </authorList>
    </citation>
    <scope>NUCLEOTIDE SEQUENCE [LARGE SCALE GENOMIC DNA]</scope>
    <source>
        <strain evidence="8 9">NEAU-TCZ24</strain>
    </source>
</reference>
<evidence type="ECO:0000256" key="3">
    <source>
        <dbReference type="ARBA" id="ARBA00022801"/>
    </source>
</evidence>
<dbReference type="InterPro" id="IPR029058">
    <property type="entry name" value="AB_hydrolase_fold"/>
</dbReference>
<feature type="domain" description="AB hydrolase-1" evidence="6">
    <location>
        <begin position="106"/>
        <end position="259"/>
    </location>
</feature>
<feature type="chain" id="PRO_5039510930" evidence="5">
    <location>
        <begin position="26"/>
        <end position="605"/>
    </location>
</feature>
<dbReference type="PANTHER" id="PTHR43248">
    <property type="entry name" value="2-SUCCINYL-6-HYDROXY-2,4-CYCLOHEXADIENE-1-CARBOXYLATE SYNTHASE"/>
    <property type="match status" value="1"/>
</dbReference>
<keyword evidence="9" id="KW-1185">Reference proteome</keyword>
<dbReference type="InterPro" id="IPR013595">
    <property type="entry name" value="Pept_S33_TAP-like_C"/>
</dbReference>
<comment type="caution">
    <text evidence="8">The sequence shown here is derived from an EMBL/GenBank/DDBJ whole genome shotgun (WGS) entry which is preliminary data.</text>
</comment>
<dbReference type="Gene3D" id="3.40.50.1820">
    <property type="entry name" value="alpha/beta hydrolase"/>
    <property type="match status" value="1"/>
</dbReference>
<dbReference type="PANTHER" id="PTHR43248:SF29">
    <property type="entry name" value="TRIPEPTIDYL AMINOPEPTIDASE"/>
    <property type="match status" value="1"/>
</dbReference>
<feature type="signal peptide" evidence="5">
    <location>
        <begin position="1"/>
        <end position="25"/>
    </location>
</feature>
<name>A0A413RH18_9CELL</name>
<evidence type="ECO:0000313" key="8">
    <source>
        <dbReference type="EMBL" id="RHA37091.1"/>
    </source>
</evidence>
<dbReference type="Pfam" id="PF08386">
    <property type="entry name" value="Abhydrolase_4"/>
    <property type="match status" value="1"/>
</dbReference>
<dbReference type="EMBL" id="QWKP01000223">
    <property type="protein sequence ID" value="RHA37091.1"/>
    <property type="molecule type" value="Genomic_DNA"/>
</dbReference>
<feature type="domain" description="Peptidase S33 tripeptidyl aminopeptidase-like C-terminal" evidence="7">
    <location>
        <begin position="456"/>
        <end position="559"/>
    </location>
</feature>
<feature type="region of interest" description="Disordered" evidence="4">
    <location>
        <begin position="570"/>
        <end position="593"/>
    </location>
</feature>
<sequence length="605" mass="63371">MTTRPRTRALLAALTSAALALSAGALTATASSAAAPKPDTTSATEAARVDRVKSKPAWFDCSSVVGPRAQCGTIELPLDYDQPKGATTEVAMLRIKVADPKKKIGTLFLNPGGPGGSGVSIAAAAPDFLSPAVLARFDVVGIDPRGTNFSDNVACFKNLGVQATALGPLLTTPFPVGSKERTAYVGAAEKFGKACSTTGKPLSASMSTAEVARDTDVVRRALGDKKLTFLGFSYGTYLGNVYANMFPDRVRAIVIDGVLDPLAWAGRASTASVPQTQRLKSGEGAYRALQEILKRCQKAGPTKCYTAQFGDPELVWAKLVANVKKKPIALRDDEGGLVFEVNYAILTSILLGDLYQPYAGELIDSDITWFTELANPSSTAKKAAARAGLLAHLSGQKAAAKAADKKTARLAKAMGFGFPYDNSPEAFQSVLCSDGLNPAKASSWGTATKYAEVSAPGFGPLWSWASAPCASSTWTAKDEDSYRGSFSHRTSAPVLVVGNYWDPATNYEGAVRAAHLLPSSRLLSSDSWGHTAYGTSPCVTGAVDTYLLTGKTPKAGKVCKGDAQPFTQVIDDESGPVAGDQGLRTGTKRTLPPVVAPLPGGLPRY</sequence>
<dbReference type="AlphaFoldDB" id="A0A413RH18"/>
<comment type="similarity">
    <text evidence="1">Belongs to the peptidase S33 family.</text>
</comment>
<proteinExistence type="inferred from homology"/>
<accession>A0A413RH18</accession>
<dbReference type="Proteomes" id="UP000283374">
    <property type="component" value="Unassembled WGS sequence"/>
</dbReference>
<evidence type="ECO:0000259" key="7">
    <source>
        <dbReference type="Pfam" id="PF08386"/>
    </source>
</evidence>
<evidence type="ECO:0000256" key="5">
    <source>
        <dbReference type="SAM" id="SignalP"/>
    </source>
</evidence>
<evidence type="ECO:0000259" key="6">
    <source>
        <dbReference type="Pfam" id="PF00561"/>
    </source>
</evidence>
<evidence type="ECO:0000256" key="2">
    <source>
        <dbReference type="ARBA" id="ARBA00022729"/>
    </source>
</evidence>
<dbReference type="InterPro" id="IPR051601">
    <property type="entry name" value="Serine_prot/Carboxylest_S33"/>
</dbReference>
<evidence type="ECO:0000256" key="4">
    <source>
        <dbReference type="SAM" id="MobiDB-lite"/>
    </source>
</evidence>
<dbReference type="RefSeq" id="WP_118768703.1">
    <property type="nucleotide sequence ID" value="NZ_QWKP01000223.1"/>
</dbReference>
<dbReference type="SUPFAM" id="SSF53474">
    <property type="entry name" value="alpha/beta-Hydrolases"/>
    <property type="match status" value="1"/>
</dbReference>
<dbReference type="OrthoDB" id="3252468at2"/>
<dbReference type="PROSITE" id="PS51318">
    <property type="entry name" value="TAT"/>
    <property type="match status" value="1"/>
</dbReference>
<dbReference type="InterPro" id="IPR000073">
    <property type="entry name" value="AB_hydrolase_1"/>
</dbReference>
<dbReference type="Pfam" id="PF00561">
    <property type="entry name" value="Abhydrolase_1"/>
    <property type="match status" value="1"/>
</dbReference>
<organism evidence="8 9">
    <name type="scientific">Cellulomonas rhizosphaerae</name>
    <dbReference type="NCBI Taxonomy" id="2293719"/>
    <lineage>
        <taxon>Bacteria</taxon>
        <taxon>Bacillati</taxon>
        <taxon>Actinomycetota</taxon>
        <taxon>Actinomycetes</taxon>
        <taxon>Micrococcales</taxon>
        <taxon>Cellulomonadaceae</taxon>
        <taxon>Cellulomonas</taxon>
    </lineage>
</organism>
<gene>
    <name evidence="8" type="ORF">D1825_17525</name>
</gene>
<dbReference type="GO" id="GO:0016787">
    <property type="term" value="F:hydrolase activity"/>
    <property type="evidence" value="ECO:0007669"/>
    <property type="project" value="UniProtKB-KW"/>
</dbReference>
<protein>
    <submittedName>
        <fullName evidence="8">Alpha/beta hydrolase</fullName>
    </submittedName>
</protein>
<keyword evidence="3 8" id="KW-0378">Hydrolase</keyword>
<dbReference type="InterPro" id="IPR006311">
    <property type="entry name" value="TAT_signal"/>
</dbReference>
<evidence type="ECO:0000313" key="9">
    <source>
        <dbReference type="Proteomes" id="UP000283374"/>
    </source>
</evidence>
<keyword evidence="2 5" id="KW-0732">Signal</keyword>